<dbReference type="AlphaFoldDB" id="A0A1G5UTV9"/>
<dbReference type="STRING" id="209880.SAMN02910343_00020"/>
<dbReference type="InterPro" id="IPR006837">
    <property type="entry name" value="Divergent_DAC"/>
</dbReference>
<dbReference type="PANTHER" id="PTHR30105">
    <property type="entry name" value="UNCHARACTERIZED YIBQ-RELATED"/>
    <property type="match status" value="1"/>
</dbReference>
<evidence type="ECO:0000313" key="3">
    <source>
        <dbReference type="EMBL" id="SDA37074.1"/>
    </source>
</evidence>
<dbReference type="PROSITE" id="PS51257">
    <property type="entry name" value="PROKAR_LIPOPROTEIN"/>
    <property type="match status" value="1"/>
</dbReference>
<dbReference type="EMBL" id="FMXA01000003">
    <property type="protein sequence ID" value="SDA37074.1"/>
    <property type="molecule type" value="Genomic_DNA"/>
</dbReference>
<keyword evidence="2" id="KW-0732">Signal</keyword>
<dbReference type="GeneID" id="87755076"/>
<dbReference type="RefSeq" id="WP_091362572.1">
    <property type="nucleotide sequence ID" value="NZ_FMXA01000003.1"/>
</dbReference>
<proteinExistence type="predicted"/>
<dbReference type="CDD" id="cd10936">
    <property type="entry name" value="CE4_DAC2"/>
    <property type="match status" value="1"/>
</dbReference>
<name>A0A1G5UTV9_9FIRM</name>
<sequence>MPTRKRRNSRKTGSHKFFWGILLAGAALTAACYFPSPDDREAAPDSEEKGIEIQSVPNGQDIPQYGESKAQDSQADVDSEHKDTDTNKTSLEEKVREFTSQTVKAAEKQVRKTTGNAFSEKKSPSSGSSSAKAVTPDEKKTQNRVNLPADGKVRLAVCIDDAGRDLNSQRVYEGLGIPLTLAVMPNEPHTSEAAAEWKSKGMPVIIHQPMESVSGKGMEKIVIKDSMSDEQIRSLIRQSIQQIPQASGMNNHQGSKATTDKRVMKIVMSELASRNMFFFDSATNTYTEADKAAALYHVPYARNNLFVDNSADVDAICRMIQKGAERARKNGSAIIIGHCRPNTAAAFKKMVPKLKAEGIEFVYLSSLTGK</sequence>
<dbReference type="OrthoDB" id="9784811at2"/>
<organism evidence="3 4">
    <name type="scientific">Allisonella histaminiformans</name>
    <dbReference type="NCBI Taxonomy" id="209880"/>
    <lineage>
        <taxon>Bacteria</taxon>
        <taxon>Bacillati</taxon>
        <taxon>Bacillota</taxon>
        <taxon>Negativicutes</taxon>
        <taxon>Veillonellales</taxon>
        <taxon>Veillonellaceae</taxon>
        <taxon>Allisonella</taxon>
    </lineage>
</organism>
<gene>
    <name evidence="3" type="ORF">SAMN02910343_00020</name>
</gene>
<dbReference type="InterPro" id="IPR011330">
    <property type="entry name" value="Glyco_hydro/deAcase_b/a-brl"/>
</dbReference>
<feature type="chain" id="PRO_5039332209" evidence="2">
    <location>
        <begin position="27"/>
        <end position="370"/>
    </location>
</feature>
<feature type="compositionally biased region" description="Basic and acidic residues" evidence="1">
    <location>
        <begin position="78"/>
        <end position="97"/>
    </location>
</feature>
<feature type="compositionally biased region" description="Basic and acidic residues" evidence="1">
    <location>
        <begin position="37"/>
        <end position="51"/>
    </location>
</feature>
<protein>
    <submittedName>
        <fullName evidence="3">Divergent polysaccharide deacetylase</fullName>
    </submittedName>
</protein>
<feature type="compositionally biased region" description="Low complexity" evidence="1">
    <location>
        <begin position="124"/>
        <end position="133"/>
    </location>
</feature>
<dbReference type="GO" id="GO:0005975">
    <property type="term" value="P:carbohydrate metabolic process"/>
    <property type="evidence" value="ECO:0007669"/>
    <property type="project" value="InterPro"/>
</dbReference>
<evidence type="ECO:0000313" key="4">
    <source>
        <dbReference type="Proteomes" id="UP000199689"/>
    </source>
</evidence>
<dbReference type="Pfam" id="PF04748">
    <property type="entry name" value="Polysacc_deac_2"/>
    <property type="match status" value="1"/>
</dbReference>
<accession>A0A1G5UTV9</accession>
<keyword evidence="4" id="KW-1185">Reference proteome</keyword>
<dbReference type="Proteomes" id="UP000199689">
    <property type="component" value="Unassembled WGS sequence"/>
</dbReference>
<feature type="signal peptide" evidence="2">
    <location>
        <begin position="1"/>
        <end position="26"/>
    </location>
</feature>
<evidence type="ECO:0000256" key="2">
    <source>
        <dbReference type="SAM" id="SignalP"/>
    </source>
</evidence>
<feature type="region of interest" description="Disordered" evidence="1">
    <location>
        <begin position="35"/>
        <end position="142"/>
    </location>
</feature>
<evidence type="ECO:0000256" key="1">
    <source>
        <dbReference type="SAM" id="MobiDB-lite"/>
    </source>
</evidence>
<reference evidence="3 4" key="1">
    <citation type="submission" date="2016-10" db="EMBL/GenBank/DDBJ databases">
        <authorList>
            <person name="de Groot N.N."/>
        </authorList>
    </citation>
    <scope>NUCLEOTIDE SEQUENCE [LARGE SCALE GENOMIC DNA]</scope>
    <source>
        <strain evidence="3 4">DSM 15230</strain>
    </source>
</reference>
<dbReference type="SUPFAM" id="SSF88713">
    <property type="entry name" value="Glycoside hydrolase/deacetylase"/>
    <property type="match status" value="1"/>
</dbReference>
<dbReference type="Gene3D" id="3.20.20.370">
    <property type="entry name" value="Glycoside hydrolase/deacetylase"/>
    <property type="match status" value="1"/>
</dbReference>
<dbReference type="PANTHER" id="PTHR30105:SF2">
    <property type="entry name" value="DIVERGENT POLYSACCHARIDE DEACETYLASE SUPERFAMILY"/>
    <property type="match status" value="1"/>
</dbReference>